<keyword evidence="2" id="KW-0378">Hydrolase</keyword>
<protein>
    <submittedName>
        <fullName evidence="2">Alpha/beta hydrolase</fullName>
    </submittedName>
</protein>
<dbReference type="Pfam" id="PF12697">
    <property type="entry name" value="Abhydrolase_6"/>
    <property type="match status" value="1"/>
</dbReference>
<evidence type="ECO:0000313" key="3">
    <source>
        <dbReference type="Proteomes" id="UP000290365"/>
    </source>
</evidence>
<feature type="domain" description="AB hydrolase-1" evidence="1">
    <location>
        <begin position="48"/>
        <end position="267"/>
    </location>
</feature>
<evidence type="ECO:0000313" key="2">
    <source>
        <dbReference type="EMBL" id="QBD79741.1"/>
    </source>
</evidence>
<sequence length="291" mass="31671">MIQALVQTSKKRDSKRKTAMNEIVTTSTVKSKDGTIIGYRQVGRGPGLLLVHGGLETAESHQQLADELSSHFTVYLSDRRGRGMSGSFGEGYTIKKEVEDIEALLTKTATRLLFGLSSGAIICLQAALSLPTIKKIAIYEPPLSINGSFSLDWVPAFTREVEKGDEASALVVATRGTQQFGHTLPGFLLKGMARLMLGDMLALVPTFQYDAQLVRETQDTWQNFKDIQADVLLLGGSRSPAYLKTALDALEKHLPHVKRVEFAGLNHGGSGNKNRGGRPALVAAELSRFFL</sequence>
<dbReference type="KEGG" id="kbs:EPA93_28690"/>
<name>A0A4V0YZH5_KTERU</name>
<dbReference type="GO" id="GO:0016787">
    <property type="term" value="F:hydrolase activity"/>
    <property type="evidence" value="ECO:0007669"/>
    <property type="project" value="UniProtKB-KW"/>
</dbReference>
<dbReference type="Proteomes" id="UP000290365">
    <property type="component" value="Chromosome"/>
</dbReference>
<dbReference type="InterPro" id="IPR050228">
    <property type="entry name" value="Carboxylesterase_BioH"/>
</dbReference>
<dbReference type="OrthoDB" id="148204at2"/>
<accession>A0A4V0YZH5</accession>
<dbReference type="Gene3D" id="3.40.50.1820">
    <property type="entry name" value="alpha/beta hydrolase"/>
    <property type="match status" value="1"/>
</dbReference>
<organism evidence="2 3">
    <name type="scientific">Ktedonosporobacter rubrisoli</name>
    <dbReference type="NCBI Taxonomy" id="2509675"/>
    <lineage>
        <taxon>Bacteria</taxon>
        <taxon>Bacillati</taxon>
        <taxon>Chloroflexota</taxon>
        <taxon>Ktedonobacteria</taxon>
        <taxon>Ktedonobacterales</taxon>
        <taxon>Ktedonosporobacteraceae</taxon>
        <taxon>Ktedonosporobacter</taxon>
    </lineage>
</organism>
<dbReference type="PANTHER" id="PTHR43194:SF2">
    <property type="entry name" value="PEROXISOMAL MEMBRANE PROTEIN LPX1"/>
    <property type="match status" value="1"/>
</dbReference>
<dbReference type="AlphaFoldDB" id="A0A4V0YZH5"/>
<keyword evidence="3" id="KW-1185">Reference proteome</keyword>
<dbReference type="SUPFAM" id="SSF53474">
    <property type="entry name" value="alpha/beta-Hydrolases"/>
    <property type="match status" value="1"/>
</dbReference>
<dbReference type="EMBL" id="CP035758">
    <property type="protein sequence ID" value="QBD79741.1"/>
    <property type="molecule type" value="Genomic_DNA"/>
</dbReference>
<dbReference type="InterPro" id="IPR029058">
    <property type="entry name" value="AB_hydrolase_fold"/>
</dbReference>
<gene>
    <name evidence="2" type="ORF">EPA93_28690</name>
</gene>
<dbReference type="InterPro" id="IPR000073">
    <property type="entry name" value="AB_hydrolase_1"/>
</dbReference>
<evidence type="ECO:0000259" key="1">
    <source>
        <dbReference type="Pfam" id="PF12697"/>
    </source>
</evidence>
<dbReference type="PANTHER" id="PTHR43194">
    <property type="entry name" value="HYDROLASE ALPHA/BETA FOLD FAMILY"/>
    <property type="match status" value="1"/>
</dbReference>
<reference evidence="2 3" key="1">
    <citation type="submission" date="2019-01" db="EMBL/GenBank/DDBJ databases">
        <title>Ktedonosporobacter rubrisoli SCAWS-G2.</title>
        <authorList>
            <person name="Huang Y."/>
            <person name="Yan B."/>
        </authorList>
    </citation>
    <scope>NUCLEOTIDE SEQUENCE [LARGE SCALE GENOMIC DNA]</scope>
    <source>
        <strain evidence="2 3">SCAWS-G2</strain>
    </source>
</reference>
<proteinExistence type="predicted"/>